<accession>A2G8G6</accession>
<organism evidence="1 2">
    <name type="scientific">Trichomonas vaginalis (strain ATCC PRA-98 / G3)</name>
    <dbReference type="NCBI Taxonomy" id="412133"/>
    <lineage>
        <taxon>Eukaryota</taxon>
        <taxon>Metamonada</taxon>
        <taxon>Parabasalia</taxon>
        <taxon>Trichomonadida</taxon>
        <taxon>Trichomonadidae</taxon>
        <taxon>Trichomonas</taxon>
    </lineage>
</organism>
<keyword evidence="2" id="KW-1185">Reference proteome</keyword>
<dbReference type="InParanoid" id="A2G8G6"/>
<sequence length="75" mass="8443">MNLAKDPVIRRRLMQMTIEIFDKAVISVAKAAASELTIAEKKAIDRLVVKYIETAKYVVVAFRNAISILKETGDY</sequence>
<proteinExistence type="predicted"/>
<dbReference type="VEuPathDB" id="TrichDB:TVAGG3_0582930"/>
<dbReference type="VEuPathDB" id="TrichDB:TVAG_399830"/>
<protein>
    <submittedName>
        <fullName evidence="1">Uncharacterized protein</fullName>
    </submittedName>
</protein>
<reference evidence="1" key="2">
    <citation type="journal article" date="2007" name="Science">
        <title>Draft genome sequence of the sexually transmitted pathogen Trichomonas vaginalis.</title>
        <authorList>
            <person name="Carlton J.M."/>
            <person name="Hirt R.P."/>
            <person name="Silva J.C."/>
            <person name="Delcher A.L."/>
            <person name="Schatz M."/>
            <person name="Zhao Q."/>
            <person name="Wortman J.R."/>
            <person name="Bidwell S.L."/>
            <person name="Alsmark U.C.M."/>
            <person name="Besteiro S."/>
            <person name="Sicheritz-Ponten T."/>
            <person name="Noel C.J."/>
            <person name="Dacks J.B."/>
            <person name="Foster P.G."/>
            <person name="Simillion C."/>
            <person name="Van de Peer Y."/>
            <person name="Miranda-Saavedra D."/>
            <person name="Barton G.J."/>
            <person name="Westrop G.D."/>
            <person name="Mueller S."/>
            <person name="Dessi D."/>
            <person name="Fiori P.L."/>
            <person name="Ren Q."/>
            <person name="Paulsen I."/>
            <person name="Zhang H."/>
            <person name="Bastida-Corcuera F.D."/>
            <person name="Simoes-Barbosa A."/>
            <person name="Brown M.T."/>
            <person name="Hayes R.D."/>
            <person name="Mukherjee M."/>
            <person name="Okumura C.Y."/>
            <person name="Schneider R."/>
            <person name="Smith A.J."/>
            <person name="Vanacova S."/>
            <person name="Villalvazo M."/>
            <person name="Haas B.J."/>
            <person name="Pertea M."/>
            <person name="Feldblyum T.V."/>
            <person name="Utterback T.R."/>
            <person name="Shu C.L."/>
            <person name="Osoegawa K."/>
            <person name="de Jong P.J."/>
            <person name="Hrdy I."/>
            <person name="Horvathova L."/>
            <person name="Zubacova Z."/>
            <person name="Dolezal P."/>
            <person name="Malik S.B."/>
            <person name="Logsdon J.M. Jr."/>
            <person name="Henze K."/>
            <person name="Gupta A."/>
            <person name="Wang C.C."/>
            <person name="Dunne R.L."/>
            <person name="Upcroft J.A."/>
            <person name="Upcroft P."/>
            <person name="White O."/>
            <person name="Salzberg S.L."/>
            <person name="Tang P."/>
            <person name="Chiu C.-H."/>
            <person name="Lee Y.-S."/>
            <person name="Embley T.M."/>
            <person name="Coombs G.H."/>
            <person name="Mottram J.C."/>
            <person name="Tachezy J."/>
            <person name="Fraser-Liggett C.M."/>
            <person name="Johnson P.J."/>
        </authorList>
    </citation>
    <scope>NUCLEOTIDE SEQUENCE [LARGE SCALE GENOMIC DNA]</scope>
    <source>
        <strain evidence="1">G3</strain>
    </source>
</reference>
<reference evidence="1" key="1">
    <citation type="submission" date="2006-10" db="EMBL/GenBank/DDBJ databases">
        <authorList>
            <person name="Amadeo P."/>
            <person name="Zhao Q."/>
            <person name="Wortman J."/>
            <person name="Fraser-Liggett C."/>
            <person name="Carlton J."/>
        </authorList>
    </citation>
    <scope>NUCLEOTIDE SEQUENCE</scope>
    <source>
        <strain evidence="1">G3</strain>
    </source>
</reference>
<dbReference type="EMBL" id="DS114622">
    <property type="protein sequence ID" value="EAX86549.1"/>
    <property type="molecule type" value="Genomic_DNA"/>
</dbReference>
<dbReference type="OrthoDB" id="10513835at2759"/>
<dbReference type="AlphaFoldDB" id="A2G8G6"/>
<dbReference type="KEGG" id="tva:4744196"/>
<dbReference type="Proteomes" id="UP000001542">
    <property type="component" value="Unassembled WGS sequence"/>
</dbReference>
<dbReference type="SMR" id="A2G8G6"/>
<evidence type="ECO:0000313" key="2">
    <source>
        <dbReference type="Proteomes" id="UP000001542"/>
    </source>
</evidence>
<gene>
    <name evidence="1" type="ORF">TVAG_399830</name>
</gene>
<evidence type="ECO:0000313" key="1">
    <source>
        <dbReference type="EMBL" id="EAX86549.1"/>
    </source>
</evidence>
<name>A2G8G6_TRIV3</name>
<dbReference type="RefSeq" id="XP_001299479.1">
    <property type="nucleotide sequence ID" value="XM_001299478.1"/>
</dbReference>